<sequence length="152" mass="16975">MYKRARKACFYVDLPDFCAGPFQLRRLPPSGPSFLRFLGRENRALPFCDTGAGAEKTISEAGEIQRVYDVLAKAEAADNTLEPESGTQVTSFRFCLSEGSSFEMAYISHEGKTEELKGKNINYQTPEDVSRLWDDFSDEEETPASVSELPSI</sequence>
<dbReference type="AlphaFoldDB" id="A0A412AW19"/>
<name>A0A412AW19_9FIRM</name>
<protein>
    <submittedName>
        <fullName evidence="1">Uncharacterized protein</fullName>
    </submittedName>
</protein>
<gene>
    <name evidence="1" type="ORF">DWY99_09995</name>
</gene>
<proteinExistence type="predicted"/>
<accession>A0A412AW19</accession>
<reference evidence="1 2" key="1">
    <citation type="submission" date="2018-08" db="EMBL/GenBank/DDBJ databases">
        <title>A genome reference for cultivated species of the human gut microbiota.</title>
        <authorList>
            <person name="Zou Y."/>
            <person name="Xue W."/>
            <person name="Luo G."/>
        </authorList>
    </citation>
    <scope>NUCLEOTIDE SEQUENCE [LARGE SCALE GENOMIC DNA]</scope>
    <source>
        <strain evidence="1 2">AF28-26</strain>
    </source>
</reference>
<organism evidence="1 2">
    <name type="scientific">[Clostridium] leptum</name>
    <dbReference type="NCBI Taxonomy" id="1535"/>
    <lineage>
        <taxon>Bacteria</taxon>
        <taxon>Bacillati</taxon>
        <taxon>Bacillota</taxon>
        <taxon>Clostridia</taxon>
        <taxon>Eubacteriales</taxon>
        <taxon>Oscillospiraceae</taxon>
        <taxon>Oscillospiraceae incertae sedis</taxon>
    </lineage>
</organism>
<comment type="caution">
    <text evidence="1">The sequence shown here is derived from an EMBL/GenBank/DDBJ whole genome shotgun (WGS) entry which is preliminary data.</text>
</comment>
<evidence type="ECO:0000313" key="1">
    <source>
        <dbReference type="EMBL" id="RGQ38177.1"/>
    </source>
</evidence>
<dbReference type="Proteomes" id="UP000284751">
    <property type="component" value="Unassembled WGS sequence"/>
</dbReference>
<dbReference type="EMBL" id="QRTC01000041">
    <property type="protein sequence ID" value="RGQ38177.1"/>
    <property type="molecule type" value="Genomic_DNA"/>
</dbReference>
<evidence type="ECO:0000313" key="2">
    <source>
        <dbReference type="Proteomes" id="UP000284751"/>
    </source>
</evidence>